<keyword evidence="10" id="KW-1185">Reference proteome</keyword>
<evidence type="ECO:0000256" key="2">
    <source>
        <dbReference type="ARBA" id="ARBA00022448"/>
    </source>
</evidence>
<feature type="domain" description="Major facilitator superfamily (MFS) profile" evidence="8">
    <location>
        <begin position="68"/>
        <end position="476"/>
    </location>
</feature>
<keyword evidence="2" id="KW-0813">Transport</keyword>
<keyword evidence="4 7" id="KW-1133">Transmembrane helix</keyword>
<dbReference type="Proteomes" id="UP000663193">
    <property type="component" value="Chromosome 15"/>
</dbReference>
<dbReference type="Pfam" id="PF07690">
    <property type="entry name" value="MFS_1"/>
    <property type="match status" value="1"/>
</dbReference>
<dbReference type="AlphaFoldDB" id="A0A7U2FDQ4"/>
<evidence type="ECO:0000256" key="5">
    <source>
        <dbReference type="ARBA" id="ARBA00023136"/>
    </source>
</evidence>
<evidence type="ECO:0000259" key="8">
    <source>
        <dbReference type="PROSITE" id="PS50850"/>
    </source>
</evidence>
<feature type="transmembrane region" description="Helical" evidence="7">
    <location>
        <begin position="106"/>
        <end position="124"/>
    </location>
</feature>
<evidence type="ECO:0000313" key="9">
    <source>
        <dbReference type="EMBL" id="QRD03391.1"/>
    </source>
</evidence>
<evidence type="ECO:0000256" key="4">
    <source>
        <dbReference type="ARBA" id="ARBA00022989"/>
    </source>
</evidence>
<gene>
    <name evidence="9" type="ORF">JI435_101760</name>
</gene>
<dbReference type="PROSITE" id="PS50850">
    <property type="entry name" value="MFS"/>
    <property type="match status" value="1"/>
</dbReference>
<organism evidence="9 10">
    <name type="scientific">Phaeosphaeria nodorum (strain SN15 / ATCC MYA-4574 / FGSC 10173)</name>
    <name type="common">Glume blotch fungus</name>
    <name type="synonym">Parastagonospora nodorum</name>
    <dbReference type="NCBI Taxonomy" id="321614"/>
    <lineage>
        <taxon>Eukaryota</taxon>
        <taxon>Fungi</taxon>
        <taxon>Dikarya</taxon>
        <taxon>Ascomycota</taxon>
        <taxon>Pezizomycotina</taxon>
        <taxon>Dothideomycetes</taxon>
        <taxon>Pleosporomycetidae</taxon>
        <taxon>Pleosporales</taxon>
        <taxon>Pleosporineae</taxon>
        <taxon>Phaeosphaeriaceae</taxon>
        <taxon>Parastagonospora</taxon>
    </lineage>
</organism>
<evidence type="ECO:0000256" key="6">
    <source>
        <dbReference type="SAM" id="MobiDB-lite"/>
    </source>
</evidence>
<feature type="transmembrane region" description="Helical" evidence="7">
    <location>
        <begin position="391"/>
        <end position="412"/>
    </location>
</feature>
<dbReference type="InterPro" id="IPR011701">
    <property type="entry name" value="MFS"/>
</dbReference>
<dbReference type="PANTHER" id="PTHR43791:SF35">
    <property type="entry name" value="MAJOR FACILITATOR SUPERFAMILY (MFS) PROFILE DOMAIN-CONTAINING PROTEIN"/>
    <property type="match status" value="1"/>
</dbReference>
<reference evidence="10" key="1">
    <citation type="journal article" date="2021" name="BMC Genomics">
        <title>Chromosome-level genome assembly and manually-curated proteome of model necrotroph Parastagonospora nodorum Sn15 reveals a genome-wide trove of candidate effector homologs, and redundancy of virulence-related functions within an accessory chromosome.</title>
        <authorList>
            <person name="Bertazzoni S."/>
            <person name="Jones D.A.B."/>
            <person name="Phan H.T."/>
            <person name="Tan K.-C."/>
            <person name="Hane J.K."/>
        </authorList>
    </citation>
    <scope>NUCLEOTIDE SEQUENCE [LARGE SCALE GENOMIC DNA]</scope>
    <source>
        <strain evidence="10">SN15 / ATCC MYA-4574 / FGSC 10173)</strain>
    </source>
</reference>
<feature type="transmembrane region" description="Helical" evidence="7">
    <location>
        <begin position="228"/>
        <end position="248"/>
    </location>
</feature>
<feature type="transmembrane region" description="Helical" evidence="7">
    <location>
        <begin position="136"/>
        <end position="153"/>
    </location>
</feature>
<feature type="transmembrane region" description="Helical" evidence="7">
    <location>
        <begin position="165"/>
        <end position="185"/>
    </location>
</feature>
<evidence type="ECO:0000256" key="7">
    <source>
        <dbReference type="SAM" id="Phobius"/>
    </source>
</evidence>
<dbReference type="GO" id="GO:0016020">
    <property type="term" value="C:membrane"/>
    <property type="evidence" value="ECO:0007669"/>
    <property type="project" value="UniProtKB-SubCell"/>
</dbReference>
<accession>A0A7U2FDQ4</accession>
<feature type="transmembrane region" description="Helical" evidence="7">
    <location>
        <begin position="450"/>
        <end position="471"/>
    </location>
</feature>
<evidence type="ECO:0000256" key="1">
    <source>
        <dbReference type="ARBA" id="ARBA00004141"/>
    </source>
</evidence>
<feature type="region of interest" description="Disordered" evidence="6">
    <location>
        <begin position="1"/>
        <end position="24"/>
    </location>
</feature>
<evidence type="ECO:0000256" key="3">
    <source>
        <dbReference type="ARBA" id="ARBA00022692"/>
    </source>
</evidence>
<dbReference type="GO" id="GO:0022857">
    <property type="term" value="F:transmembrane transporter activity"/>
    <property type="evidence" value="ECO:0007669"/>
    <property type="project" value="InterPro"/>
</dbReference>
<protein>
    <recommendedName>
        <fullName evidence="8">Major facilitator superfamily (MFS) profile domain-containing protein</fullName>
    </recommendedName>
</protein>
<dbReference type="EMBL" id="CP069037">
    <property type="protein sequence ID" value="QRD03391.1"/>
    <property type="molecule type" value="Genomic_DNA"/>
</dbReference>
<dbReference type="PANTHER" id="PTHR43791">
    <property type="entry name" value="PERMEASE-RELATED"/>
    <property type="match status" value="1"/>
</dbReference>
<dbReference type="InterPro" id="IPR036259">
    <property type="entry name" value="MFS_trans_sf"/>
</dbReference>
<feature type="transmembrane region" description="Helical" evidence="7">
    <location>
        <begin position="359"/>
        <end position="379"/>
    </location>
</feature>
<comment type="subcellular location">
    <subcellularLocation>
        <location evidence="1">Membrane</location>
        <topology evidence="1">Multi-pass membrane protein</topology>
    </subcellularLocation>
</comment>
<dbReference type="OrthoDB" id="1932925at2759"/>
<feature type="transmembrane region" description="Helical" evidence="7">
    <location>
        <begin position="296"/>
        <end position="320"/>
    </location>
</feature>
<dbReference type="InterPro" id="IPR020846">
    <property type="entry name" value="MFS_dom"/>
</dbReference>
<dbReference type="SUPFAM" id="SSF103473">
    <property type="entry name" value="MFS general substrate transporter"/>
    <property type="match status" value="1"/>
</dbReference>
<dbReference type="VEuPathDB" id="FungiDB:JI435_101760"/>
<keyword evidence="5 7" id="KW-0472">Membrane</keyword>
<proteinExistence type="predicted"/>
<dbReference type="Gene3D" id="1.20.1250.20">
    <property type="entry name" value="MFS general substrate transporter like domains"/>
    <property type="match status" value="2"/>
</dbReference>
<name>A0A7U2FDQ4_PHANO</name>
<keyword evidence="3 7" id="KW-0812">Transmembrane</keyword>
<feature type="compositionally biased region" description="Basic and acidic residues" evidence="6">
    <location>
        <begin position="1"/>
        <end position="14"/>
    </location>
</feature>
<evidence type="ECO:0000313" key="10">
    <source>
        <dbReference type="Proteomes" id="UP000663193"/>
    </source>
</evidence>
<sequence>MAAAEKPGEIHHVTADPAGSDVETGGRLKHIDTVHGDEAVRVLASYSGDESWTEKEEVHVTRKIDWRLMPVLCITYGLQYYDKAMLSQAALFGLRDDLKLRTGNRYSMSAAIFYLGFIVGSYPAMYLAQRWPIERVASGIVTTWGICVILTVVCRDYKDLYAQRFFLGFLEAGISPMFMVIVGSFYKKNEQAFRMGIWYSCTGYVSIFSPLINYGLGQAKGPLRPWKYMYLFAGALTIVWGIALWWLLPPDPVRASGFNERERYISVARLRSNNSGVRNTHFKIGQVLELLMDEKFWIVFAIATLCMISNGPISTFVPIIINSFGFTTLRSLLLTAPVGAYAGTLQLLVPWLCYKYAGWRTWSIFACQLGTTLAALLLWQLPLKQTGGLLFACYILPSVGAGYAVLMGLALANTAGYTKRTVTSSGIYIGYCVGNFVGPLVFEPKDAPRYAPGFIIVFVTSIVAGLLALVYRFRCVAVNNKRDKTGVLEGFEHAYEDDLTDRKNPQFRYIL</sequence>
<feature type="transmembrane region" description="Helical" evidence="7">
    <location>
        <begin position="197"/>
        <end position="216"/>
    </location>
</feature>
<feature type="transmembrane region" description="Helical" evidence="7">
    <location>
        <begin position="332"/>
        <end position="353"/>
    </location>
</feature>